<dbReference type="Gene3D" id="1.20.120.1490">
    <property type="match status" value="1"/>
</dbReference>
<dbReference type="PATRIC" id="fig|48936.3.peg.722"/>
<comment type="caution">
    <text evidence="1">The sequence shown here is derived from an EMBL/GenBank/DDBJ whole genome shotgun (WGS) entry which is preliminary data.</text>
</comment>
<keyword evidence="2" id="KW-1185">Reference proteome</keyword>
<evidence type="ECO:0000313" key="2">
    <source>
        <dbReference type="Proteomes" id="UP000031338"/>
    </source>
</evidence>
<sequence>MGAAMRYVVVAVVSAAVALAASHFARGFMPMQHGSELHQLMHERLDLSAQQNQEIDRLEAEFANTRRTLDDRLRASNADLARAIESEHQIGPKVTGAVDASHMAMGELQKATLAHVFAMRAVLKPDQQAIFDREIARALTSPDRPSPDRR</sequence>
<dbReference type="InterPro" id="IPR025961">
    <property type="entry name" value="Metal_resist"/>
</dbReference>
<organism evidence="1 2">
    <name type="scientific">Novosphingobium subterraneum</name>
    <dbReference type="NCBI Taxonomy" id="48936"/>
    <lineage>
        <taxon>Bacteria</taxon>
        <taxon>Pseudomonadati</taxon>
        <taxon>Pseudomonadota</taxon>
        <taxon>Alphaproteobacteria</taxon>
        <taxon>Sphingomonadales</taxon>
        <taxon>Sphingomonadaceae</taxon>
        <taxon>Novosphingobium</taxon>
    </lineage>
</organism>
<name>A0A0B8ZQB5_9SPHN</name>
<dbReference type="RefSeq" id="WP_052241936.1">
    <property type="nucleotide sequence ID" value="NZ_JRVC01000003.1"/>
</dbReference>
<dbReference type="EMBL" id="JRVC01000003">
    <property type="protein sequence ID" value="KHS48633.1"/>
    <property type="molecule type" value="Genomic_DNA"/>
</dbReference>
<proteinExistence type="predicted"/>
<gene>
    <name evidence="1" type="ORF">NJ75_00715</name>
</gene>
<reference evidence="1 2" key="1">
    <citation type="submission" date="2014-10" db="EMBL/GenBank/DDBJ databases">
        <title>Draft genome sequence of Novosphingobium subterraneum DSM 12447.</title>
        <authorList>
            <person name="Gan H.M."/>
            <person name="Gan H.Y."/>
            <person name="Savka M.A."/>
        </authorList>
    </citation>
    <scope>NUCLEOTIDE SEQUENCE [LARGE SCALE GENOMIC DNA]</scope>
    <source>
        <strain evidence="1 2">DSM 12447</strain>
    </source>
</reference>
<protein>
    <submittedName>
        <fullName evidence="1">Heavy metal resistance protein</fullName>
    </submittedName>
</protein>
<accession>A0A0B8ZQB5</accession>
<dbReference type="Pfam" id="PF13801">
    <property type="entry name" value="Metal_resist"/>
    <property type="match status" value="1"/>
</dbReference>
<evidence type="ECO:0000313" key="1">
    <source>
        <dbReference type="EMBL" id="KHS48633.1"/>
    </source>
</evidence>
<dbReference type="Proteomes" id="UP000031338">
    <property type="component" value="Unassembled WGS sequence"/>
</dbReference>
<dbReference type="AlphaFoldDB" id="A0A0B8ZQB5"/>
<dbReference type="STRING" id="48936.NJ75_00715"/>